<feature type="region of interest" description="Disordered" evidence="1">
    <location>
        <begin position="1"/>
        <end position="55"/>
    </location>
</feature>
<dbReference type="KEGG" id="hale:G3A49_16230"/>
<evidence type="ECO:0000313" key="3">
    <source>
        <dbReference type="EMBL" id="TVT95840.1"/>
    </source>
</evidence>
<name>A0A558GDJ6_HALVO</name>
<dbReference type="EMBL" id="VMTR01000016">
    <property type="protein sequence ID" value="TVT95840.1"/>
    <property type="molecule type" value="Genomic_DNA"/>
</dbReference>
<dbReference type="GO" id="GO:0000428">
    <property type="term" value="C:DNA-directed RNA polymerase complex"/>
    <property type="evidence" value="ECO:0007669"/>
    <property type="project" value="UniProtKB-KW"/>
</dbReference>
<reference evidence="3 4" key="1">
    <citation type="submission" date="2019-07" db="EMBL/GenBank/DDBJ databases">
        <title>Draft genome sequence of Haloferax volcanii SS0101, isolated from salt farm in Samut Sakhon, Thailand.</title>
        <authorList>
            <person name="Wanthongcharoen S."/>
            <person name="Yamprayoonswat W."/>
            <person name="Ruangsuj P."/>
            <person name="Thongpramul N."/>
            <person name="Jumpathong W."/>
            <person name="Sittihan S."/>
            <person name="Kanjanavas P."/>
            <person name="Yasawong M."/>
        </authorList>
    </citation>
    <scope>NUCLEOTIDE SEQUENCE [LARGE SCALE GENOMIC DNA]</scope>
    <source>
        <strain evidence="3 4">SS0101</strain>
    </source>
</reference>
<proteinExistence type="predicted"/>
<dbReference type="EMBL" id="CP048738">
    <property type="protein sequence ID" value="QIB79563.1"/>
    <property type="molecule type" value="Genomic_DNA"/>
</dbReference>
<evidence type="ECO:0000313" key="4">
    <source>
        <dbReference type="Proteomes" id="UP000320212"/>
    </source>
</evidence>
<accession>A0A558GDJ6</accession>
<organism evidence="3 4">
    <name type="scientific">Haloferax volcanii</name>
    <name type="common">Halobacterium volcanii</name>
    <dbReference type="NCBI Taxonomy" id="2246"/>
    <lineage>
        <taxon>Archaea</taxon>
        <taxon>Methanobacteriati</taxon>
        <taxon>Methanobacteriota</taxon>
        <taxon>Stenosarchaea group</taxon>
        <taxon>Halobacteria</taxon>
        <taxon>Halobacteriales</taxon>
        <taxon>Haloferacaceae</taxon>
        <taxon>Haloferax</taxon>
    </lineage>
</organism>
<dbReference type="RefSeq" id="WP_144858511.1">
    <property type="nucleotide sequence ID" value="NZ_CP048738.1"/>
</dbReference>
<dbReference type="AlphaFoldDB" id="A0A558GDJ6"/>
<evidence type="ECO:0000256" key="1">
    <source>
        <dbReference type="SAM" id="MobiDB-lite"/>
    </source>
</evidence>
<feature type="compositionally biased region" description="Basic and acidic residues" evidence="1">
    <location>
        <begin position="25"/>
        <end position="39"/>
    </location>
</feature>
<evidence type="ECO:0000313" key="2">
    <source>
        <dbReference type="EMBL" id="QIB79563.1"/>
    </source>
</evidence>
<gene>
    <name evidence="3" type="ORF">FQA18_04425</name>
    <name evidence="2" type="ORF">G3A49_16230</name>
</gene>
<keyword evidence="3" id="KW-0240">DNA-directed RNA polymerase</keyword>
<reference evidence="2 5" key="2">
    <citation type="submission" date="2020-02" db="EMBL/GenBank/DDBJ databases">
        <title>Whole genome sequence of Haloferax alexandrinus pws1.</title>
        <authorList>
            <person name="Verma D.K."/>
            <person name="Gopal K."/>
            <person name="Prasad E.S."/>
        </authorList>
    </citation>
    <scope>NUCLEOTIDE SEQUENCE [LARGE SCALE GENOMIC DNA]</scope>
    <source>
        <strain evidence="2">Wsp1</strain>
        <strain evidence="5">wsp1</strain>
    </source>
</reference>
<accession>A0A6C0UY98</accession>
<protein>
    <submittedName>
        <fullName evidence="3">DNA-directed RNA polymerase subunit epsilon</fullName>
    </submittedName>
</protein>
<sequence length="204" mass="23273">MSEKVTTEDQNESEEVDNSQVDETPELRPSRQQERDHSPDAYSSGYDPFGETRVGIGSAGGEVEKLIRHNEGRHRSDGNHSTREAVRDKVRVTEAFCSALDLSAHQQQAAVTAMTTMNLDRFGRQKRLSKVALATIKVVVEWDRFNRIPEEALPDLDADRLPPRMLEQDEFQTLLEEQEVSKSDLYSVSQLVKRELKKHDHFPL</sequence>
<dbReference type="Proteomes" id="UP000465667">
    <property type="component" value="Chromosome"/>
</dbReference>
<dbReference type="Proteomes" id="UP000320212">
    <property type="component" value="Unassembled WGS sequence"/>
</dbReference>
<evidence type="ECO:0000313" key="5">
    <source>
        <dbReference type="Proteomes" id="UP000465667"/>
    </source>
</evidence>
<dbReference type="GeneID" id="44084989"/>
<keyword evidence="3" id="KW-0804">Transcription</keyword>